<evidence type="ECO:0000256" key="6">
    <source>
        <dbReference type="ARBA" id="ARBA00023295"/>
    </source>
</evidence>
<dbReference type="Pfam" id="PF01229">
    <property type="entry name" value="Glyco_hydro_39"/>
    <property type="match status" value="1"/>
</dbReference>
<gene>
    <name evidence="8" type="ORF">LM011_02935</name>
</gene>
<evidence type="ECO:0000256" key="5">
    <source>
        <dbReference type="ARBA" id="ARBA00023163"/>
    </source>
</evidence>
<dbReference type="Gene3D" id="2.60.40.1500">
    <property type="entry name" value="Glycosyl hydrolase domain, family 39"/>
    <property type="match status" value="1"/>
</dbReference>
<dbReference type="PROSITE" id="PS01124">
    <property type="entry name" value="HTH_ARAC_FAMILY_2"/>
    <property type="match status" value="1"/>
</dbReference>
<feature type="domain" description="HTH araC/xylS-type" evidence="7">
    <location>
        <begin position="30"/>
        <end position="128"/>
    </location>
</feature>
<keyword evidence="4" id="KW-0238">DNA-binding</keyword>
<dbReference type="Gene3D" id="1.10.10.60">
    <property type="entry name" value="Homeodomain-like"/>
    <property type="match status" value="2"/>
</dbReference>
<dbReference type="SMART" id="SM00342">
    <property type="entry name" value="HTH_ARAC"/>
    <property type="match status" value="1"/>
</dbReference>
<evidence type="ECO:0000313" key="8">
    <source>
        <dbReference type="EMBL" id="QOL70123.1"/>
    </source>
</evidence>
<evidence type="ECO:0000259" key="7">
    <source>
        <dbReference type="PROSITE" id="PS01124"/>
    </source>
</evidence>
<proteinExistence type="inferred from homology"/>
<dbReference type="EMBL" id="CP062966">
    <property type="protein sequence ID" value="QOL70123.1"/>
    <property type="molecule type" value="Genomic_DNA"/>
</dbReference>
<dbReference type="RefSeq" id="WP_155519123.1">
    <property type="nucleotide sequence ID" value="NZ_CBCRVQ010000005.1"/>
</dbReference>
<reference evidence="8 9" key="1">
    <citation type="submission" date="2020-10" db="EMBL/GenBank/DDBJ databases">
        <title>Genome sequencing of Lactobacillus mucosae KCTC 21011.</title>
        <authorList>
            <person name="Kim J."/>
        </authorList>
    </citation>
    <scope>NUCLEOTIDE SEQUENCE [LARGE SCALE GENOMIC DNA]</scope>
    <source>
        <strain evidence="8 9">LM011</strain>
    </source>
</reference>
<dbReference type="GO" id="GO:0043565">
    <property type="term" value="F:sequence-specific DNA binding"/>
    <property type="evidence" value="ECO:0007669"/>
    <property type="project" value="InterPro"/>
</dbReference>
<dbReference type="Gene3D" id="3.20.20.80">
    <property type="entry name" value="Glycosidases"/>
    <property type="match status" value="1"/>
</dbReference>
<dbReference type="GO" id="GO:0016798">
    <property type="term" value="F:hydrolase activity, acting on glycosyl bonds"/>
    <property type="evidence" value="ECO:0007669"/>
    <property type="project" value="UniProtKB-KW"/>
</dbReference>
<dbReference type="SUPFAM" id="SSF51445">
    <property type="entry name" value="(Trans)glycosidases"/>
    <property type="match status" value="1"/>
</dbReference>
<dbReference type="InterPro" id="IPR009057">
    <property type="entry name" value="Homeodomain-like_sf"/>
</dbReference>
<evidence type="ECO:0000313" key="9">
    <source>
        <dbReference type="Proteomes" id="UP000593929"/>
    </source>
</evidence>
<evidence type="ECO:0000256" key="2">
    <source>
        <dbReference type="ARBA" id="ARBA00022801"/>
    </source>
</evidence>
<dbReference type="InterPro" id="IPR017853">
    <property type="entry name" value="GH"/>
</dbReference>
<keyword evidence="2" id="KW-0378">Hydrolase</keyword>
<dbReference type="GO" id="GO:0003700">
    <property type="term" value="F:DNA-binding transcription factor activity"/>
    <property type="evidence" value="ECO:0007669"/>
    <property type="project" value="InterPro"/>
</dbReference>
<dbReference type="PRINTS" id="PR00032">
    <property type="entry name" value="HTHARAC"/>
</dbReference>
<keyword evidence="5" id="KW-0804">Transcription</keyword>
<evidence type="ECO:0000256" key="4">
    <source>
        <dbReference type="ARBA" id="ARBA00023125"/>
    </source>
</evidence>
<dbReference type="PANTHER" id="PTHR43280">
    <property type="entry name" value="ARAC-FAMILY TRANSCRIPTIONAL REGULATOR"/>
    <property type="match status" value="1"/>
</dbReference>
<evidence type="ECO:0000256" key="1">
    <source>
        <dbReference type="ARBA" id="ARBA00008875"/>
    </source>
</evidence>
<protein>
    <submittedName>
        <fullName evidence="8">Helix-turn-helix domain-containing protein</fullName>
    </submittedName>
</protein>
<dbReference type="InterPro" id="IPR049166">
    <property type="entry name" value="GH39_cat"/>
</dbReference>
<accession>A0A7L9VRS1</accession>
<keyword evidence="6" id="KW-0326">Glycosidase</keyword>
<dbReference type="PANTHER" id="PTHR43280:SF2">
    <property type="entry name" value="HTH-TYPE TRANSCRIPTIONAL REGULATOR EXSA"/>
    <property type="match status" value="1"/>
</dbReference>
<dbReference type="SUPFAM" id="SSF51011">
    <property type="entry name" value="Glycosyl hydrolase domain"/>
    <property type="match status" value="1"/>
</dbReference>
<dbReference type="InterPro" id="IPR020449">
    <property type="entry name" value="Tscrpt_reg_AraC-type_HTH"/>
</dbReference>
<dbReference type="Pfam" id="PF12833">
    <property type="entry name" value="HTH_18"/>
    <property type="match status" value="1"/>
</dbReference>
<comment type="similarity">
    <text evidence="1">Belongs to the glycosyl hydrolase 39 family.</text>
</comment>
<organism evidence="8 9">
    <name type="scientific">Limosilactobacillus mucosae</name>
    <name type="common">Lactobacillus mucosae</name>
    <dbReference type="NCBI Taxonomy" id="97478"/>
    <lineage>
        <taxon>Bacteria</taxon>
        <taxon>Bacillati</taxon>
        <taxon>Bacillota</taxon>
        <taxon>Bacilli</taxon>
        <taxon>Lactobacillales</taxon>
        <taxon>Lactobacillaceae</taxon>
        <taxon>Limosilactobacillus</taxon>
    </lineage>
</organism>
<dbReference type="InterPro" id="IPR018060">
    <property type="entry name" value="HTH_AraC"/>
</dbReference>
<dbReference type="SUPFAM" id="SSF46689">
    <property type="entry name" value="Homeodomain-like"/>
    <property type="match status" value="1"/>
</dbReference>
<sequence>MRGFIFLAIDIKTKAKTKIQGGLFMIISESNLLHYIQSNFTDSLTLNDLTATFYISKKRISDMIRNATGRSFSQYLIDVRLEEAVNLLRNTELPIAEVALRSGFSSNSVFSQIFHKRYQMSPSSFRQHLEIKKTGSLDETVQITGFTNLKYHHKCPIGIVVGSISQLANYNFQQQLLHTLRKLNTKRIVINGFFFPDNVIGSSLQSFDDLTFIKAAFDFITSHQLEPIIQLSIKPRYIKSNNQTVVINEIPQISSDDFVHRRLVQLLTFIKNLYPTSTISKWRFLFWYDPVDTNSPKQFSLFYQKVYQLIKQILPKVNVGAGSFVVPHDLNNFRIFCQKYLPKLPLDFITCDFIPDFSNSRIGSFKESFSSFAQIIQECNVLVQQIRSASGQKHLPFLISSFSLSASDRNIFNDSLEKGALLLQFLLQTTLYCDELYIYAFSDYSSAFIDTHGPMWGGNAIVSRDGFFKPSCFALYFQQFASTSIIASGSHYVAYQIEKDHYCIFFFNPTDLVTKYFNQAESLVSYFNLQNLYQSANILKLQVIIESSQTMTATSYYVDEHHGNPLSLLNDLVVHNIMSNEDAAWINAVNHPQRKRELLTNNSGMLEFKFTAQPHSFGLIEIKPFTEL</sequence>
<dbReference type="AlphaFoldDB" id="A0A7L9VRS1"/>
<dbReference type="Proteomes" id="UP000593929">
    <property type="component" value="Chromosome"/>
</dbReference>
<evidence type="ECO:0000256" key="3">
    <source>
        <dbReference type="ARBA" id="ARBA00023015"/>
    </source>
</evidence>
<name>A0A7L9VRS1_LIMMU</name>
<keyword evidence="3" id="KW-0805">Transcription regulation</keyword>